<sequence length="65" mass="6300">MQISAAKVSGFAPSPATRPAVAGPAPVDLTKLAVAQDNVKMAVSAGAALGQVNAELSGVLVNISA</sequence>
<proteinExistence type="predicted"/>
<evidence type="ECO:0000313" key="2">
    <source>
        <dbReference type="EMBL" id="OYW98317.1"/>
    </source>
</evidence>
<dbReference type="EMBL" id="NCDQ01000519">
    <property type="protein sequence ID" value="OYW98317.1"/>
    <property type="molecule type" value="Genomic_DNA"/>
</dbReference>
<evidence type="ECO:0000313" key="3">
    <source>
        <dbReference type="Proteomes" id="UP000215616"/>
    </source>
</evidence>
<organism evidence="2 3">
    <name type="scientific">Caulobacter vibrioides</name>
    <name type="common">Caulobacter crescentus</name>
    <dbReference type="NCBI Taxonomy" id="155892"/>
    <lineage>
        <taxon>Bacteria</taxon>
        <taxon>Pseudomonadati</taxon>
        <taxon>Pseudomonadota</taxon>
        <taxon>Alphaproteobacteria</taxon>
        <taxon>Caulobacterales</taxon>
        <taxon>Caulobacteraceae</taxon>
        <taxon>Caulobacter</taxon>
    </lineage>
</organism>
<accession>A0A258CS51</accession>
<feature type="region of interest" description="Disordered" evidence="1">
    <location>
        <begin position="1"/>
        <end position="23"/>
    </location>
</feature>
<name>A0A258CS51_CAUVI</name>
<evidence type="ECO:0000256" key="1">
    <source>
        <dbReference type="SAM" id="MobiDB-lite"/>
    </source>
</evidence>
<reference evidence="2 3" key="1">
    <citation type="submission" date="2017-03" db="EMBL/GenBank/DDBJ databases">
        <title>Lifting the veil on microbial sulfur biogeochemistry in mining wastewaters.</title>
        <authorList>
            <person name="Kantor R.S."/>
            <person name="Colenbrander Nelson T."/>
            <person name="Marshall S."/>
            <person name="Bennett D."/>
            <person name="Apte S."/>
            <person name="Camacho D."/>
            <person name="Thomas B.C."/>
            <person name="Warren L.A."/>
            <person name="Banfield J.F."/>
        </authorList>
    </citation>
    <scope>NUCLEOTIDE SEQUENCE [LARGE SCALE GENOMIC DNA]</scope>
    <source>
        <strain evidence="2">32-67-7</strain>
    </source>
</reference>
<dbReference type="Proteomes" id="UP000215616">
    <property type="component" value="Unassembled WGS sequence"/>
</dbReference>
<protein>
    <submittedName>
        <fullName evidence="2">Uncharacterized protein</fullName>
    </submittedName>
</protein>
<gene>
    <name evidence="2" type="ORF">B7Z12_20065</name>
</gene>
<comment type="caution">
    <text evidence="2">The sequence shown here is derived from an EMBL/GenBank/DDBJ whole genome shotgun (WGS) entry which is preliminary data.</text>
</comment>
<dbReference type="AlphaFoldDB" id="A0A258CS51"/>